<evidence type="ECO:0000259" key="9">
    <source>
        <dbReference type="Pfam" id="PF06750"/>
    </source>
</evidence>
<feature type="transmembrane region" description="Helical" evidence="7">
    <location>
        <begin position="6"/>
        <end position="26"/>
    </location>
</feature>
<evidence type="ECO:0000256" key="6">
    <source>
        <dbReference type="ARBA" id="ARBA00023136"/>
    </source>
</evidence>
<comment type="subcellular location">
    <subcellularLocation>
        <location evidence="1">Cell membrane</location>
        <topology evidence="1">Multi-pass membrane protein</topology>
    </subcellularLocation>
</comment>
<proteinExistence type="inferred from homology"/>
<dbReference type="Proteomes" id="UP000034562">
    <property type="component" value="Unassembled WGS sequence"/>
</dbReference>
<reference evidence="10 11" key="1">
    <citation type="journal article" date="2015" name="Nature">
        <title>rRNA introns, odd ribosomes, and small enigmatic genomes across a large radiation of phyla.</title>
        <authorList>
            <person name="Brown C.T."/>
            <person name="Hug L.A."/>
            <person name="Thomas B.C."/>
            <person name="Sharon I."/>
            <person name="Castelle C.J."/>
            <person name="Singh A."/>
            <person name="Wilkins M.J."/>
            <person name="Williams K.H."/>
            <person name="Banfield J.F."/>
        </authorList>
    </citation>
    <scope>NUCLEOTIDE SEQUENCE [LARGE SCALE GENOMIC DNA]</scope>
</reference>
<name>A0A0G0T0S2_9BACT</name>
<feature type="domain" description="Prepilin peptidase A24 N-terminal" evidence="9">
    <location>
        <begin position="9"/>
        <end position="88"/>
    </location>
</feature>
<evidence type="ECO:0000259" key="8">
    <source>
        <dbReference type="Pfam" id="PF01478"/>
    </source>
</evidence>
<comment type="caution">
    <text evidence="10">The sequence shown here is derived from an EMBL/GenBank/DDBJ whole genome shotgun (WGS) entry which is preliminary data.</text>
</comment>
<evidence type="ECO:0000256" key="5">
    <source>
        <dbReference type="ARBA" id="ARBA00022989"/>
    </source>
</evidence>
<dbReference type="InterPro" id="IPR050882">
    <property type="entry name" value="Prepilin_peptidase/N-MTase"/>
</dbReference>
<evidence type="ECO:0000256" key="4">
    <source>
        <dbReference type="ARBA" id="ARBA00022692"/>
    </source>
</evidence>
<sequence length="257" mass="28434">MVELSFLFIFGLIIGSFINVLVYRSIHQEDSKNLFSICPKCKHSLSPLDLVPLLSFLILKAKCRYCDKPISWSYFVGELSTSLLFVLVGSYYLNDPIALVYSLIIVSLLIALLFTDLYYGILPDRLILSGVVTSGLFLVTTALYRGDILSLLGNVLSAVASFIFFFLFIYFSKGKAMGGGDAKLGFWLGLFLGFPGTLVALFIAFLTGGLIGVMLILTKTRRFGQTVPFGPFLVIGSLIAYLWGSQIFSWYLNLTAK</sequence>
<evidence type="ECO:0000256" key="3">
    <source>
        <dbReference type="ARBA" id="ARBA00022475"/>
    </source>
</evidence>
<accession>A0A0G0T0S2</accession>
<feature type="transmembrane region" description="Helical" evidence="7">
    <location>
        <begin position="99"/>
        <end position="119"/>
    </location>
</feature>
<keyword evidence="3" id="KW-1003">Cell membrane</keyword>
<evidence type="ECO:0000313" key="10">
    <source>
        <dbReference type="EMBL" id="KKR70643.1"/>
    </source>
</evidence>
<dbReference type="InterPro" id="IPR010627">
    <property type="entry name" value="Prepilin_pept_A24_N"/>
</dbReference>
<dbReference type="InterPro" id="IPR000045">
    <property type="entry name" value="Prepilin_IV_endopep_pep"/>
</dbReference>
<feature type="transmembrane region" description="Helical" evidence="7">
    <location>
        <begin position="151"/>
        <end position="172"/>
    </location>
</feature>
<dbReference type="GO" id="GO:0005886">
    <property type="term" value="C:plasma membrane"/>
    <property type="evidence" value="ECO:0007669"/>
    <property type="project" value="UniProtKB-SubCell"/>
</dbReference>
<dbReference type="Pfam" id="PF01478">
    <property type="entry name" value="Peptidase_A24"/>
    <property type="match status" value="1"/>
</dbReference>
<feature type="transmembrane region" description="Helical" evidence="7">
    <location>
        <begin position="184"/>
        <end position="217"/>
    </location>
</feature>
<dbReference type="PANTHER" id="PTHR30487">
    <property type="entry name" value="TYPE 4 PREPILIN-LIKE PROTEINS LEADER PEPTIDE-PROCESSING ENZYME"/>
    <property type="match status" value="1"/>
</dbReference>
<evidence type="ECO:0000313" key="11">
    <source>
        <dbReference type="Proteomes" id="UP000034562"/>
    </source>
</evidence>
<dbReference type="GO" id="GO:0006465">
    <property type="term" value="P:signal peptide processing"/>
    <property type="evidence" value="ECO:0007669"/>
    <property type="project" value="TreeGrafter"/>
</dbReference>
<gene>
    <name evidence="10" type="ORF">UU12_C0018G0002</name>
</gene>
<keyword evidence="5 7" id="KW-1133">Transmembrane helix</keyword>
<feature type="transmembrane region" description="Helical" evidence="7">
    <location>
        <begin position="126"/>
        <end position="145"/>
    </location>
</feature>
<keyword evidence="6 7" id="KW-0472">Membrane</keyword>
<dbReference type="EMBL" id="LBZK01000018">
    <property type="protein sequence ID" value="KKR70643.1"/>
    <property type="molecule type" value="Genomic_DNA"/>
</dbReference>
<dbReference type="PANTHER" id="PTHR30487:SF0">
    <property type="entry name" value="PREPILIN LEADER PEPTIDASE_N-METHYLTRANSFERASE-RELATED"/>
    <property type="match status" value="1"/>
</dbReference>
<dbReference type="AlphaFoldDB" id="A0A0G0T0S2"/>
<evidence type="ECO:0000256" key="1">
    <source>
        <dbReference type="ARBA" id="ARBA00004651"/>
    </source>
</evidence>
<dbReference type="Gene3D" id="1.20.120.1220">
    <property type="match status" value="1"/>
</dbReference>
<dbReference type="Pfam" id="PF06750">
    <property type="entry name" value="A24_N_bact"/>
    <property type="match status" value="1"/>
</dbReference>
<comment type="similarity">
    <text evidence="2">Belongs to the peptidase A24 family.</text>
</comment>
<feature type="domain" description="Prepilin type IV endopeptidase peptidase" evidence="8">
    <location>
        <begin position="103"/>
        <end position="213"/>
    </location>
</feature>
<dbReference type="STRING" id="1618563.UU12_C0018G0002"/>
<feature type="transmembrane region" description="Helical" evidence="7">
    <location>
        <begin position="229"/>
        <end position="252"/>
    </location>
</feature>
<dbReference type="GO" id="GO:0004190">
    <property type="term" value="F:aspartic-type endopeptidase activity"/>
    <property type="evidence" value="ECO:0007669"/>
    <property type="project" value="InterPro"/>
</dbReference>
<keyword evidence="4 7" id="KW-0812">Transmembrane</keyword>
<evidence type="ECO:0000256" key="7">
    <source>
        <dbReference type="SAM" id="Phobius"/>
    </source>
</evidence>
<evidence type="ECO:0000256" key="2">
    <source>
        <dbReference type="ARBA" id="ARBA00005801"/>
    </source>
</evidence>
<protein>
    <submittedName>
        <fullName evidence="10">Type 4 prepilin-like protein leader peptide-processing enzyme</fullName>
    </submittedName>
</protein>
<organism evidence="10 11">
    <name type="scientific">Candidatus Woesebacteria bacterium GW2011_GWA2_40_7b</name>
    <dbReference type="NCBI Taxonomy" id="1618563"/>
    <lineage>
        <taxon>Bacteria</taxon>
        <taxon>Candidatus Woeseibacteriota</taxon>
    </lineage>
</organism>
<feature type="transmembrane region" description="Helical" evidence="7">
    <location>
        <begin position="72"/>
        <end position="93"/>
    </location>
</feature>